<keyword evidence="2" id="KW-0186">Copper</keyword>
<dbReference type="EMBL" id="BALE01000017">
    <property type="protein sequence ID" value="GAN54158.1"/>
    <property type="molecule type" value="Genomic_DNA"/>
</dbReference>
<dbReference type="RefSeq" id="WP_048848704.1">
    <property type="nucleotide sequence ID" value="NZ_BALE01000017.1"/>
</dbReference>
<name>A0A0D6MLG7_9PROT</name>
<sequence>MTQQAHMKKPPRLGWIAIGVAAVAGMFGFAGFEVAQHTGPSVSSNGNEVGGTFRLMDLGGEGTVTEGDLRGRWLLMWFADASCPTERCAPVYRAMSDAAAKFHGQAHVAPVVVTLNPMEDDSNARRDAILKYGSRLIVLTGSPAEVYAVAQEFHAGVHKIPLGQNSFRMGPEPDRIVIMDPVGAYAGTIDTTATSDQIVARLEALSKSQ</sequence>
<comment type="caution">
    <text evidence="5">The sequence shown here is derived from an EMBL/GenBank/DDBJ whole genome shotgun (WGS) entry which is preliminary data.</text>
</comment>
<keyword evidence="2" id="KW-0479">Metal-binding</keyword>
<evidence type="ECO:0000313" key="5">
    <source>
        <dbReference type="EMBL" id="GAN54158.1"/>
    </source>
</evidence>
<organism evidence="5 6">
    <name type="scientific">Tanticharoenia sakaeratensis NBRC 103193</name>
    <dbReference type="NCBI Taxonomy" id="1231623"/>
    <lineage>
        <taxon>Bacteria</taxon>
        <taxon>Pseudomonadati</taxon>
        <taxon>Pseudomonadota</taxon>
        <taxon>Alphaproteobacteria</taxon>
        <taxon>Acetobacterales</taxon>
        <taxon>Acetobacteraceae</taxon>
        <taxon>Tanticharoenia</taxon>
    </lineage>
</organism>
<dbReference type="GO" id="GO:0046872">
    <property type="term" value="F:metal ion binding"/>
    <property type="evidence" value="ECO:0007669"/>
    <property type="project" value="UniProtKB-KW"/>
</dbReference>
<keyword evidence="4" id="KW-0472">Membrane</keyword>
<dbReference type="Proteomes" id="UP000032679">
    <property type="component" value="Unassembled WGS sequence"/>
</dbReference>
<dbReference type="InterPro" id="IPR003782">
    <property type="entry name" value="SCO1/SenC"/>
</dbReference>
<reference evidence="5 6" key="1">
    <citation type="submission" date="2012-10" db="EMBL/GenBank/DDBJ databases">
        <title>Genome sequencing of Tanticharoenia sakaeratensis NBRC 103193.</title>
        <authorList>
            <person name="Azuma Y."/>
            <person name="Hadano H."/>
            <person name="Hirakawa H."/>
            <person name="Matsushita K."/>
        </authorList>
    </citation>
    <scope>NUCLEOTIDE SEQUENCE [LARGE SCALE GENOMIC DNA]</scope>
    <source>
        <strain evidence="5 6">NBRC 103193</strain>
    </source>
</reference>
<dbReference type="SUPFAM" id="SSF52833">
    <property type="entry name" value="Thioredoxin-like"/>
    <property type="match status" value="1"/>
</dbReference>
<evidence type="ECO:0008006" key="7">
    <source>
        <dbReference type="Google" id="ProtNLM"/>
    </source>
</evidence>
<keyword evidence="4" id="KW-0812">Transmembrane</keyword>
<evidence type="ECO:0000256" key="3">
    <source>
        <dbReference type="PIRSR" id="PIRSR603782-2"/>
    </source>
</evidence>
<keyword evidence="6" id="KW-1185">Reference proteome</keyword>
<feature type="binding site" evidence="2">
    <location>
        <position position="83"/>
    </location>
    <ligand>
        <name>Cu cation</name>
        <dbReference type="ChEBI" id="CHEBI:23378"/>
    </ligand>
</feature>
<feature type="binding site" evidence="2">
    <location>
        <position position="88"/>
    </location>
    <ligand>
        <name>Cu cation</name>
        <dbReference type="ChEBI" id="CHEBI:23378"/>
    </ligand>
</feature>
<dbReference type="Gene3D" id="3.40.30.10">
    <property type="entry name" value="Glutaredoxin"/>
    <property type="match status" value="1"/>
</dbReference>
<dbReference type="Pfam" id="PF02630">
    <property type="entry name" value="SCO1-SenC"/>
    <property type="match status" value="1"/>
</dbReference>
<keyword evidence="4" id="KW-1133">Transmembrane helix</keyword>
<evidence type="ECO:0000256" key="4">
    <source>
        <dbReference type="SAM" id="Phobius"/>
    </source>
</evidence>
<feature type="disulfide bond" description="Redox-active" evidence="3">
    <location>
        <begin position="83"/>
        <end position="88"/>
    </location>
</feature>
<evidence type="ECO:0000313" key="6">
    <source>
        <dbReference type="Proteomes" id="UP000032679"/>
    </source>
</evidence>
<dbReference type="PANTHER" id="PTHR12151:SF25">
    <property type="entry name" value="LINALOOL DEHYDRATASE_ISOMERASE DOMAIN-CONTAINING PROTEIN"/>
    <property type="match status" value="1"/>
</dbReference>
<dbReference type="OrthoDB" id="9790194at2"/>
<protein>
    <recommendedName>
        <fullName evidence="7">Thioredoxin domain-containing protein</fullName>
    </recommendedName>
</protein>
<dbReference type="AlphaFoldDB" id="A0A0D6MLG7"/>
<proteinExistence type="inferred from homology"/>
<feature type="transmembrane region" description="Helical" evidence="4">
    <location>
        <begin position="12"/>
        <end position="32"/>
    </location>
</feature>
<dbReference type="STRING" id="1231623.Tasa_017_041"/>
<dbReference type="InterPro" id="IPR036249">
    <property type="entry name" value="Thioredoxin-like_sf"/>
</dbReference>
<accession>A0A0D6MLG7</accession>
<dbReference type="PANTHER" id="PTHR12151">
    <property type="entry name" value="ELECTRON TRANSPORT PROTIN SCO1/SENC FAMILY MEMBER"/>
    <property type="match status" value="1"/>
</dbReference>
<gene>
    <name evidence="5" type="ORF">Tasa_017_041</name>
</gene>
<comment type="similarity">
    <text evidence="1">Belongs to the SCO1/2 family.</text>
</comment>
<evidence type="ECO:0000256" key="1">
    <source>
        <dbReference type="ARBA" id="ARBA00010996"/>
    </source>
</evidence>
<keyword evidence="3" id="KW-1015">Disulfide bond</keyword>
<evidence type="ECO:0000256" key="2">
    <source>
        <dbReference type="PIRSR" id="PIRSR603782-1"/>
    </source>
</evidence>